<keyword evidence="2" id="KW-1133">Transmembrane helix</keyword>
<feature type="transmembrane region" description="Helical" evidence="2">
    <location>
        <begin position="180"/>
        <end position="200"/>
    </location>
</feature>
<evidence type="ECO:0000256" key="2">
    <source>
        <dbReference type="SAM" id="Phobius"/>
    </source>
</evidence>
<feature type="region of interest" description="Disordered" evidence="1">
    <location>
        <begin position="220"/>
        <end position="267"/>
    </location>
</feature>
<dbReference type="EMBL" id="LAZP02000033">
    <property type="protein sequence ID" value="PFH62319.1"/>
    <property type="molecule type" value="Genomic_DNA"/>
</dbReference>
<evidence type="ECO:0000313" key="3">
    <source>
        <dbReference type="EMBL" id="PFH62319.1"/>
    </source>
</evidence>
<protein>
    <recommendedName>
        <fullName evidence="5">Tetraspanin Tsp3</fullName>
    </recommendedName>
</protein>
<keyword evidence="4" id="KW-1185">Reference proteome</keyword>
<proteinExistence type="predicted"/>
<evidence type="ECO:0000313" key="4">
    <source>
        <dbReference type="Proteomes" id="UP000037136"/>
    </source>
</evidence>
<gene>
    <name evidence="3" type="ORF">XA68_14179</name>
</gene>
<dbReference type="OrthoDB" id="71600at2759"/>
<dbReference type="STRING" id="268505.A0A2A9PLS9"/>
<keyword evidence="2" id="KW-0812">Transmembrane</keyword>
<evidence type="ECO:0008006" key="5">
    <source>
        <dbReference type="Google" id="ProtNLM"/>
    </source>
</evidence>
<evidence type="ECO:0000256" key="1">
    <source>
        <dbReference type="SAM" id="MobiDB-lite"/>
    </source>
</evidence>
<organism evidence="3 4">
    <name type="scientific">Ophiocordyceps unilateralis</name>
    <name type="common">Zombie-ant fungus</name>
    <name type="synonym">Torrubia unilateralis</name>
    <dbReference type="NCBI Taxonomy" id="268505"/>
    <lineage>
        <taxon>Eukaryota</taxon>
        <taxon>Fungi</taxon>
        <taxon>Dikarya</taxon>
        <taxon>Ascomycota</taxon>
        <taxon>Pezizomycotina</taxon>
        <taxon>Sordariomycetes</taxon>
        <taxon>Hypocreomycetidae</taxon>
        <taxon>Hypocreales</taxon>
        <taxon>Ophiocordycipitaceae</taxon>
        <taxon>Ophiocordyceps</taxon>
    </lineage>
</organism>
<feature type="transmembrane region" description="Helical" evidence="2">
    <location>
        <begin position="7"/>
        <end position="25"/>
    </location>
</feature>
<reference evidence="3 4" key="2">
    <citation type="journal article" date="2017" name="Sci. Rep.">
        <title>Ant-infecting Ophiocordyceps genomes reveal a high diversity of potential behavioral manipulation genes and a possible major role for enterotoxins.</title>
        <authorList>
            <person name="de Bekker C."/>
            <person name="Ohm R.A."/>
            <person name="Evans H.C."/>
            <person name="Brachmann A."/>
            <person name="Hughes D.P."/>
        </authorList>
    </citation>
    <scope>NUCLEOTIDE SEQUENCE [LARGE SCALE GENOMIC DNA]</scope>
    <source>
        <strain evidence="3 4">SC16a</strain>
    </source>
</reference>
<keyword evidence="2" id="KW-0472">Membrane</keyword>
<reference evidence="3 4" key="1">
    <citation type="journal article" date="2015" name="BMC Genomics">
        <title>Gene expression during zombie ant biting behavior reflects the complexity underlying fungal parasitic behavioral manipulation.</title>
        <authorList>
            <person name="de Bekker C."/>
            <person name="Ohm R.A."/>
            <person name="Loreto R.G."/>
            <person name="Sebastian A."/>
            <person name="Albert I."/>
            <person name="Merrow M."/>
            <person name="Brachmann A."/>
            <person name="Hughes D.P."/>
        </authorList>
    </citation>
    <scope>NUCLEOTIDE SEQUENCE [LARGE SCALE GENOMIC DNA]</scope>
    <source>
        <strain evidence="3 4">SC16a</strain>
    </source>
</reference>
<comment type="caution">
    <text evidence="3">The sequence shown here is derived from an EMBL/GenBank/DDBJ whole genome shotgun (WGS) entry which is preliminary data.</text>
</comment>
<dbReference type="Proteomes" id="UP000037136">
    <property type="component" value="Unassembled WGS sequence"/>
</dbReference>
<dbReference type="AlphaFoldDB" id="A0A2A9PLS9"/>
<feature type="transmembrane region" description="Helical" evidence="2">
    <location>
        <begin position="78"/>
        <end position="100"/>
    </location>
</feature>
<name>A0A2A9PLS9_OPHUN</name>
<feature type="compositionally biased region" description="Basic and acidic residues" evidence="1">
    <location>
        <begin position="228"/>
        <end position="241"/>
    </location>
</feature>
<sequence length="267" mass="29434">MFFNPGVVYMLASVALSAVAVVVHFHVSHLSLPLPSAMTIATVLLPIGAFLNAYVYPNLLLRASRAPPRCSRLAPQRLAPLVLQGLQALLTAVLATALLLRGVVPSPFVVDVLLDDRWRALFQDRDALRIELLQDSFNCCGFRAVDDRAFPFTGQSCVDEYHRHISCRDPWASAMQATSALDFAVVLAVGLMQLLGLLLMRERTGWWTALRTQNWKQADDGCQPLLPDPHDADDADTERQRPAYGALLQANRPDTPTAEASRRAVTH</sequence>
<accession>A0A2A9PLS9</accession>
<feature type="transmembrane region" description="Helical" evidence="2">
    <location>
        <begin position="37"/>
        <end position="57"/>
    </location>
</feature>